<dbReference type="WBParaSite" id="JU765_v2.g7144.t1">
    <property type="protein sequence ID" value="JU765_v2.g7144.t1"/>
    <property type="gene ID" value="JU765_v2.g7144"/>
</dbReference>
<evidence type="ECO:0000313" key="1">
    <source>
        <dbReference type="Proteomes" id="UP000887576"/>
    </source>
</evidence>
<sequence length="256" mass="29144">MSPPYGKLAIRGKNLVQASTGHPVQLHGMSLFWHQWMGQFYNHAAVRALKCSWNCNVVRAAIGAERGGYIENPGEALDKAHAVINAAIAEGIYVVVDWHDENAHQHRNKAIEFFNNISQTYKGRDNIIYEIYNEPTNVSWSNDLKPYHIEVIKAIRKNDPNNVIIVGTPIWSQNVDDAANDPLQGFENIAYTLHYYAGTHKEALRNKAKYAISKNLPIFVTEYGLVNSDGNGDVNEEESNKWWRFLDDNKISYINW</sequence>
<protein>
    <submittedName>
        <fullName evidence="2">Glycoside hydrolase family 5 domain-containing protein</fullName>
    </submittedName>
</protein>
<name>A0AC34RIA3_9BILA</name>
<reference evidence="2" key="1">
    <citation type="submission" date="2022-11" db="UniProtKB">
        <authorList>
            <consortium name="WormBaseParasite"/>
        </authorList>
    </citation>
    <scope>IDENTIFICATION</scope>
</reference>
<proteinExistence type="predicted"/>
<evidence type="ECO:0000313" key="2">
    <source>
        <dbReference type="WBParaSite" id="JU765_v2.g7144.t1"/>
    </source>
</evidence>
<dbReference type="Proteomes" id="UP000887576">
    <property type="component" value="Unplaced"/>
</dbReference>
<accession>A0AC34RIA3</accession>
<organism evidence="1 2">
    <name type="scientific">Panagrolaimus sp. JU765</name>
    <dbReference type="NCBI Taxonomy" id="591449"/>
    <lineage>
        <taxon>Eukaryota</taxon>
        <taxon>Metazoa</taxon>
        <taxon>Ecdysozoa</taxon>
        <taxon>Nematoda</taxon>
        <taxon>Chromadorea</taxon>
        <taxon>Rhabditida</taxon>
        <taxon>Tylenchina</taxon>
        <taxon>Panagrolaimomorpha</taxon>
        <taxon>Panagrolaimoidea</taxon>
        <taxon>Panagrolaimidae</taxon>
        <taxon>Panagrolaimus</taxon>
    </lineage>
</organism>